<dbReference type="eggNOG" id="COG2911">
    <property type="taxonomic scope" value="Bacteria"/>
</dbReference>
<dbReference type="Pfam" id="PF04357">
    <property type="entry name" value="TamB"/>
    <property type="match status" value="1"/>
</dbReference>
<keyword evidence="3" id="KW-1133">Transmembrane helix</keyword>
<evidence type="ECO:0000313" key="6">
    <source>
        <dbReference type="EMBL" id="ACT17149.1"/>
    </source>
</evidence>
<dbReference type="PANTHER" id="PTHR36985:SF1">
    <property type="entry name" value="TRANSLOCATION AND ASSEMBLY MODULE SUBUNIT TAMB"/>
    <property type="match status" value="1"/>
</dbReference>
<dbReference type="HOGENOM" id="CLU_002338_2_1_7"/>
<dbReference type="KEGG" id="gem:GM21_1088"/>
<dbReference type="STRING" id="443144.GM21_1088"/>
<evidence type="ECO:0000256" key="4">
    <source>
        <dbReference type="ARBA" id="ARBA00023136"/>
    </source>
</evidence>
<dbReference type="EMBL" id="CP001661">
    <property type="protein sequence ID" value="ACT17149.1"/>
    <property type="molecule type" value="Genomic_DNA"/>
</dbReference>
<dbReference type="InterPro" id="IPR007452">
    <property type="entry name" value="TamB_C"/>
</dbReference>
<comment type="subcellular location">
    <subcellularLocation>
        <location evidence="1">Membrane</location>
        <topology evidence="1">Single-pass membrane protein</topology>
    </subcellularLocation>
</comment>
<organism evidence="6">
    <name type="scientific">Geobacter sp. (strain M21)</name>
    <dbReference type="NCBI Taxonomy" id="443144"/>
    <lineage>
        <taxon>Bacteria</taxon>
        <taxon>Pseudomonadati</taxon>
        <taxon>Thermodesulfobacteriota</taxon>
        <taxon>Desulfuromonadia</taxon>
        <taxon>Geobacterales</taxon>
        <taxon>Geobacteraceae</taxon>
        <taxon>Geobacter</taxon>
    </lineage>
</organism>
<dbReference type="GO" id="GO:0097347">
    <property type="term" value="C:TAM protein secretion complex"/>
    <property type="evidence" value="ECO:0007669"/>
    <property type="project" value="TreeGrafter"/>
</dbReference>
<dbReference type="PANTHER" id="PTHR36985">
    <property type="entry name" value="TRANSLOCATION AND ASSEMBLY MODULE SUBUNIT TAMB"/>
    <property type="match status" value="1"/>
</dbReference>
<evidence type="ECO:0000256" key="2">
    <source>
        <dbReference type="ARBA" id="ARBA00022692"/>
    </source>
</evidence>
<proteinExistence type="predicted"/>
<accession>C6E2X6</accession>
<keyword evidence="4" id="KW-0472">Membrane</keyword>
<name>C6E2X6_GEOSM</name>
<evidence type="ECO:0000256" key="3">
    <source>
        <dbReference type="ARBA" id="ARBA00022989"/>
    </source>
</evidence>
<feature type="domain" description="Translocation and assembly module TamB C-terminal" evidence="5">
    <location>
        <begin position="1122"/>
        <end position="1484"/>
    </location>
</feature>
<protein>
    <recommendedName>
        <fullName evidence="5">Translocation and assembly module TamB C-terminal domain-containing protein</fullName>
    </recommendedName>
</protein>
<evidence type="ECO:0000256" key="1">
    <source>
        <dbReference type="ARBA" id="ARBA00004167"/>
    </source>
</evidence>
<evidence type="ECO:0000259" key="5">
    <source>
        <dbReference type="Pfam" id="PF04357"/>
    </source>
</evidence>
<dbReference type="GO" id="GO:0005886">
    <property type="term" value="C:plasma membrane"/>
    <property type="evidence" value="ECO:0007669"/>
    <property type="project" value="InterPro"/>
</dbReference>
<dbReference type="OrthoDB" id="5288149at2"/>
<reference evidence="6" key="1">
    <citation type="submission" date="2009-07" db="EMBL/GenBank/DDBJ databases">
        <title>Complete sequence of Geobacter sp. M21.</title>
        <authorList>
            <consortium name="US DOE Joint Genome Institute"/>
            <person name="Lucas S."/>
            <person name="Copeland A."/>
            <person name="Lapidus A."/>
            <person name="Glavina del Rio T."/>
            <person name="Dalin E."/>
            <person name="Tice H."/>
            <person name="Bruce D."/>
            <person name="Goodwin L."/>
            <person name="Pitluck S."/>
            <person name="Saunders E."/>
            <person name="Brettin T."/>
            <person name="Detter J.C."/>
            <person name="Han C."/>
            <person name="Larimer F."/>
            <person name="Land M."/>
            <person name="Hauser L."/>
            <person name="Kyrpides N."/>
            <person name="Ovchinnikova G."/>
            <person name="Lovley D."/>
        </authorList>
    </citation>
    <scope>NUCLEOTIDE SEQUENCE [LARGE SCALE GENOMIC DNA]</scope>
    <source>
        <strain evidence="6">M21</strain>
    </source>
</reference>
<keyword evidence="2" id="KW-0812">Transmembrane</keyword>
<dbReference type="GO" id="GO:0009306">
    <property type="term" value="P:protein secretion"/>
    <property type="evidence" value="ECO:0007669"/>
    <property type="project" value="InterPro"/>
</dbReference>
<sequence>MRRVALYLGGAVLALALTVFAGLIWLVGTSSGARFALTTLDRFAGVEVSVQKVEGRLRDRLILRGVTVSRPRMLVRVEELRLVWDPERLSGGKLLVHELALRGVRIQDDTPLSEKAPELRWPQVSEVVRRIDAEVTRFSLKDLSYRHLQQPPSQLKELAASLALRQGTLTLTGGSISASQGTASGELAAGLWRPSLSLDLRLNPSAAVADMDAFFVQAKLSPGTAPEQMAGPLAIAGKRGGAPRLELESVLGITGTGFNLRNLKLVRPGRRGTLSGSASMTLTRTEPLFTLALRAAELDLSKELNTPLLISGTLNFSGTPSGYRGEFSLANQGEGWRKAALAAGYRGGKSGVKLAPLSGEWLGGGVRGALDIGWEKGVLVSGKLAGRRLDPSQLAAGWKGVVNLDLAGSVDVPEQGEVRGSLDAHLLQSRLQGHELRGDLQGSFSGETMLVKRLVLAGKGFSARGSGQLDRRFDFSADVSDLSGVVPAASGELRGWGWFRWRDGALSGAVSGNGRDIAASGGRVGSLEVKASLGDGNGNPVHLDAALRGVSFGKAQADTAHLSLEGTLARHRLEARLASGENHAELSLSGGYGGGEWRGELLRFSGADSVGPFALAAPATIVAGGGRFYLSPLVLVGAQGERVKLAGNLERDKTGSLRASWSALNLSRANYWVSGGELNGKSSGEVEVAFLRRRRINVSGHAEADGGMLIDGQRFDLERFQASVTGGAGGLTALVDLALREGAGAARIDFHTNEPASLSLPNRGDLSLSLSSLDLALLRPFLPAGMLLDGRVGGDVTGSLLPGGRVDVKGEGTVSEGHLNWLSQGEEFDASLEQAGIGFGWRGRIDPAKGRRGELTLSARAAATGTYTSNGERMLVAKSTLRLDADKTGSRAAVDLTLDQGGSLTAAFFSNSPAGFNIPETGDLSARWSGIRPELLKPWLPGTLDLKGELNGQANGRLMPGQRLELAGEAGFSQGRASWQGGNGEIGANLRSATLTFAWRGETLTADLALALADYGQAQGNILLPIPARLPVAPDPRGAVRGSFAGKVKEKGFLTSLFPGLVQETHGALDLDLTLGGTWGDPTLAGSLRLADAGAYLPSAGIRLTGVELSALLTHDQIRIERLRARSGEGELVGNLLLHLNGREITGYTGTLSGQRFQTVYLPELRMMTSPQLTFKGEGERVTLQGEIGVPEMLILGSPAHQVETASSDVILEGAPTGSGGKPFPLVLDGRVKVVLGDKVMVQASGIDARLVGDMDLVLKGIDNIESSGEIRVVQGRYRAYGMDLEIVRGRIYYVNDPVDRPTLDILALRTVGDVKAGVTVGGFLNTPVVKLYSEPPMPEVDILAYMVLGHPLGASGEQGALLATAAASLFSFGKSESVQEQVKDRLGLSTLGVETVDTSRAGRMGYKELPTTPGGAAAAEPAGGQSLFTVGKYLTPELYLSYGRSLITGENLFRLRYDIHRRWQIETQSGSESGADLYYKLEFD</sequence>
<gene>
    <name evidence="6" type="ordered locus">GM21_1088</name>
</gene>